<dbReference type="InterPro" id="IPR000868">
    <property type="entry name" value="Isochorismatase-like_dom"/>
</dbReference>
<dbReference type="NCBIfam" id="NF008623">
    <property type="entry name" value="PRK11609.1"/>
    <property type="match status" value="1"/>
</dbReference>
<comment type="pathway">
    <text evidence="5">Cofactor biosynthesis; nicotinate biosynthesis; nicotinate from nicotinamide: step 1/1.</text>
</comment>
<dbReference type="EMBL" id="JSYL01000012">
    <property type="protein sequence ID" value="KIA87986.1"/>
    <property type="molecule type" value="Genomic_DNA"/>
</dbReference>
<evidence type="ECO:0000256" key="7">
    <source>
        <dbReference type="ARBA" id="ARBA00043224"/>
    </source>
</evidence>
<keyword evidence="3" id="KW-0479">Metal-binding</keyword>
<feature type="domain" description="Isochorismatase-like" evidence="9">
    <location>
        <begin position="4"/>
        <end position="197"/>
    </location>
</feature>
<sequence length="201" mass="22512">MKKALIITDVQNDFFEGGSLAVPNASEIIPYINLLMEENEYDKIILTQDWHPADHKSFASNNGKNVGDTIILNEIPQFMWPDHCVQGTPGAEFHKDLNREKVDHIVQKGTNAAFDSYSGFQDNNHLVKTGLDDYLKYHDIQLVEIVGLAMDFCVKYTCLDAAKLGYVTCLHFNGTRAVNTNPDSGKNAIYEMLQNTVTILG</sequence>
<keyword evidence="2" id="KW-0662">Pyridine nucleotide biosynthesis</keyword>
<evidence type="ECO:0000256" key="3">
    <source>
        <dbReference type="ARBA" id="ARBA00022723"/>
    </source>
</evidence>
<evidence type="ECO:0000313" key="10">
    <source>
        <dbReference type="EMBL" id="KIA87986.1"/>
    </source>
</evidence>
<gene>
    <name evidence="10" type="ORF">OA86_13145</name>
</gene>
<dbReference type="AlphaFoldDB" id="A0A0C1CUM4"/>
<evidence type="ECO:0000256" key="2">
    <source>
        <dbReference type="ARBA" id="ARBA00022642"/>
    </source>
</evidence>
<name>A0A0C1CUM4_9FLAO</name>
<dbReference type="SUPFAM" id="SSF52499">
    <property type="entry name" value="Isochorismatase-like hydrolases"/>
    <property type="match status" value="1"/>
</dbReference>
<evidence type="ECO:0000256" key="8">
    <source>
        <dbReference type="ARBA" id="ARBA00072277"/>
    </source>
</evidence>
<dbReference type="GO" id="GO:0008936">
    <property type="term" value="F:nicotinamidase activity"/>
    <property type="evidence" value="ECO:0007669"/>
    <property type="project" value="UniProtKB-EC"/>
</dbReference>
<protein>
    <recommendedName>
        <fullName evidence="8">Nicotinamidase</fullName>
        <ecNumber evidence="6">3.5.1.19</ecNumber>
    </recommendedName>
    <alternativeName>
        <fullName evidence="7">Nicotinamide deamidase</fullName>
    </alternativeName>
</protein>
<dbReference type="Pfam" id="PF00857">
    <property type="entry name" value="Isochorismatase"/>
    <property type="match status" value="1"/>
</dbReference>
<evidence type="ECO:0000259" key="9">
    <source>
        <dbReference type="Pfam" id="PF00857"/>
    </source>
</evidence>
<reference evidence="10 11" key="1">
    <citation type="submission" date="2014-10" db="EMBL/GenBank/DDBJ databases">
        <title>Kaistella jeonii genome.</title>
        <authorList>
            <person name="Clayton J.T."/>
            <person name="Newman J.D."/>
        </authorList>
    </citation>
    <scope>NUCLEOTIDE SEQUENCE [LARGE SCALE GENOMIC DNA]</scope>
    <source>
        <strain evidence="10 11">DSM 17048</strain>
    </source>
</reference>
<dbReference type="GO" id="GO:0046872">
    <property type="term" value="F:metal ion binding"/>
    <property type="evidence" value="ECO:0007669"/>
    <property type="project" value="UniProtKB-KW"/>
</dbReference>
<dbReference type="CDD" id="cd01011">
    <property type="entry name" value="nicotinamidase"/>
    <property type="match status" value="1"/>
</dbReference>
<dbReference type="EC" id="3.5.1.19" evidence="6"/>
<evidence type="ECO:0000256" key="5">
    <source>
        <dbReference type="ARBA" id="ARBA00037900"/>
    </source>
</evidence>
<evidence type="ECO:0000256" key="6">
    <source>
        <dbReference type="ARBA" id="ARBA00039017"/>
    </source>
</evidence>
<proteinExistence type="inferred from homology"/>
<dbReference type="InterPro" id="IPR036380">
    <property type="entry name" value="Isochorismatase-like_sf"/>
</dbReference>
<keyword evidence="11" id="KW-1185">Reference proteome</keyword>
<evidence type="ECO:0000313" key="11">
    <source>
        <dbReference type="Proteomes" id="UP000031473"/>
    </source>
</evidence>
<dbReference type="PANTHER" id="PTHR11080">
    <property type="entry name" value="PYRAZINAMIDASE/NICOTINAMIDASE"/>
    <property type="match status" value="1"/>
</dbReference>
<keyword evidence="4" id="KW-0378">Hydrolase</keyword>
<accession>A0A0C1CUM4</accession>
<comment type="caution">
    <text evidence="10">The sequence shown here is derived from an EMBL/GenBank/DDBJ whole genome shotgun (WGS) entry which is preliminary data.</text>
</comment>
<dbReference type="GO" id="GO:0019363">
    <property type="term" value="P:pyridine nucleotide biosynthetic process"/>
    <property type="evidence" value="ECO:0007669"/>
    <property type="project" value="UniProtKB-KW"/>
</dbReference>
<dbReference type="PANTHER" id="PTHR11080:SF2">
    <property type="entry name" value="LD05707P"/>
    <property type="match status" value="1"/>
</dbReference>
<organism evidence="10 11">
    <name type="scientific">Kaistella jeonii</name>
    <dbReference type="NCBI Taxonomy" id="266749"/>
    <lineage>
        <taxon>Bacteria</taxon>
        <taxon>Pseudomonadati</taxon>
        <taxon>Bacteroidota</taxon>
        <taxon>Flavobacteriia</taxon>
        <taxon>Flavobacteriales</taxon>
        <taxon>Weeksellaceae</taxon>
        <taxon>Chryseobacterium group</taxon>
        <taxon>Kaistella</taxon>
    </lineage>
</organism>
<comment type="similarity">
    <text evidence="1">Belongs to the isochorismatase family.</text>
</comment>
<dbReference type="InterPro" id="IPR052347">
    <property type="entry name" value="Isochorismatase_Nicotinamidase"/>
</dbReference>
<dbReference type="FunFam" id="3.40.50.850:FF:000006">
    <property type="entry name" value="Bifunctional pyrazinamidase/nicotinamidase"/>
    <property type="match status" value="1"/>
</dbReference>
<dbReference type="Proteomes" id="UP000031473">
    <property type="component" value="Unassembled WGS sequence"/>
</dbReference>
<dbReference type="RefSeq" id="WP_039354174.1">
    <property type="nucleotide sequence ID" value="NZ_FOLA01000006.1"/>
</dbReference>
<dbReference type="STRING" id="266749.SAMN05421876_10636"/>
<dbReference type="Gene3D" id="3.40.50.850">
    <property type="entry name" value="Isochorismatase-like"/>
    <property type="match status" value="1"/>
</dbReference>
<evidence type="ECO:0000256" key="4">
    <source>
        <dbReference type="ARBA" id="ARBA00022801"/>
    </source>
</evidence>
<evidence type="ECO:0000256" key="1">
    <source>
        <dbReference type="ARBA" id="ARBA00006336"/>
    </source>
</evidence>
<dbReference type="OrthoDB" id="9791276at2"/>